<evidence type="ECO:0000313" key="2">
    <source>
        <dbReference type="Proteomes" id="UP000011131"/>
    </source>
</evidence>
<dbReference type="STRING" id="1278073.MYSTI_01615"/>
<keyword evidence="2" id="KW-1185">Reference proteome</keyword>
<evidence type="ECO:0000313" key="1">
    <source>
        <dbReference type="EMBL" id="AGC42947.1"/>
    </source>
</evidence>
<proteinExistence type="predicted"/>
<organism evidence="1 2">
    <name type="scientific">Myxococcus stipitatus (strain DSM 14675 / JCM 12634 / Mx s8)</name>
    <dbReference type="NCBI Taxonomy" id="1278073"/>
    <lineage>
        <taxon>Bacteria</taxon>
        <taxon>Pseudomonadati</taxon>
        <taxon>Myxococcota</taxon>
        <taxon>Myxococcia</taxon>
        <taxon>Myxococcales</taxon>
        <taxon>Cystobacterineae</taxon>
        <taxon>Myxococcaceae</taxon>
        <taxon>Myxococcus</taxon>
    </lineage>
</organism>
<evidence type="ECO:0008006" key="3">
    <source>
        <dbReference type="Google" id="ProtNLM"/>
    </source>
</evidence>
<accession>L7U5V1</accession>
<dbReference type="EMBL" id="CP004025">
    <property type="protein sequence ID" value="AGC42947.1"/>
    <property type="molecule type" value="Genomic_DNA"/>
</dbReference>
<gene>
    <name evidence="1" type="ordered locus">MYSTI_01615</name>
</gene>
<dbReference type="PROSITE" id="PS51257">
    <property type="entry name" value="PROKAR_LIPOPROTEIN"/>
    <property type="match status" value="1"/>
</dbReference>
<reference evidence="1 2" key="1">
    <citation type="journal article" date="2013" name="Genome Announc.">
        <title>Complete genome sequence of Myxococcus stipitatus strain DSM 14675, a fruiting myxobacterium.</title>
        <authorList>
            <person name="Huntley S."/>
            <person name="Kneip S."/>
            <person name="Treuner-Lange A."/>
            <person name="Sogaard-Andersen L."/>
        </authorList>
    </citation>
    <scope>NUCLEOTIDE SEQUENCE [LARGE SCALE GENOMIC DNA]</scope>
    <source>
        <strain evidence="2">DSM 14675 / JCM 12634 / Mx s8</strain>
    </source>
</reference>
<sequence>MGVHMQRITWSVLWAVGLALGCGGVGDDGLADDAMDRQESALAPSCQPGETSRRYSLCGACGPLKGNYKELMCRRLDGTWYSAGIISQDCNTCL</sequence>
<dbReference type="HOGENOM" id="CLU_2383132_0_0_7"/>
<dbReference type="AlphaFoldDB" id="L7U5V1"/>
<dbReference type="PATRIC" id="fig|1278073.3.peg.1658"/>
<name>L7U5V1_MYXSD</name>
<protein>
    <recommendedName>
        <fullName evidence="3">Lipoprotein</fullName>
    </recommendedName>
</protein>
<dbReference type="Proteomes" id="UP000011131">
    <property type="component" value="Chromosome"/>
</dbReference>
<dbReference type="KEGG" id="msd:MYSTI_01615"/>